<dbReference type="EC" id="2.7.11.1" evidence="11"/>
<dbReference type="GO" id="GO:0005524">
    <property type="term" value="F:ATP binding"/>
    <property type="evidence" value="ECO:0007669"/>
    <property type="project" value="UniProtKB-UniRule"/>
</dbReference>
<dbReference type="RefSeq" id="WP_182664102.1">
    <property type="nucleotide sequence ID" value="NZ_JACIVI010000003.1"/>
</dbReference>
<sequence length="349" mass="38857">MAADASPDPEAPYAALTPHCILDRLEDLGLFGDGRLLQLNSYENRVVQAGLEDGGFVVLKFYRPGRWTEAQILEEHAFAAELAAAEVPVIAPLTLHPVDGARRRDEAPPLEHLGTPPTLARRGSLRWAVSPRAGGRAPELDDPEVLLRIGHCLGRLHAVGRRQPFLHRPRLDLARLGEQARATVLASPHLPLDLAGRWRDTVDALLDRVRERFAAQPGLRWLRTHGDCHPGNLLWTEAGGPHFVDLDDCGTAPAVQDLWMLLPGDEAGSRQALAALLEGYEAFCDFDPAERRLIEPLRSLRLIHHSAWLAQRWADPAFPAAFPWFDSPSYWAQQTVQLQEQIERLDEGR</sequence>
<keyword evidence="14" id="KW-1185">Reference proteome</keyword>
<comment type="similarity">
    <text evidence="11">Belongs to the SrkA/RdoA protein kinase family.</text>
</comment>
<evidence type="ECO:0000256" key="4">
    <source>
        <dbReference type="ARBA" id="ARBA00022679"/>
    </source>
</evidence>
<keyword evidence="9 11" id="KW-0460">Magnesium</keyword>
<keyword evidence="5 11" id="KW-0479">Metal-binding</keyword>
<evidence type="ECO:0000256" key="9">
    <source>
        <dbReference type="ARBA" id="ARBA00022842"/>
    </source>
</evidence>
<feature type="active site" description="Proton acceptor" evidence="11">
    <location>
        <position position="227"/>
    </location>
</feature>
<name>A0A839HLV1_9BURK</name>
<evidence type="ECO:0000313" key="13">
    <source>
        <dbReference type="EMBL" id="MBB1162312.1"/>
    </source>
</evidence>
<dbReference type="InterPro" id="IPR011009">
    <property type="entry name" value="Kinase-like_dom_sf"/>
</dbReference>
<feature type="binding site" evidence="11">
    <location>
        <position position="245"/>
    </location>
    <ligand>
        <name>Mg(2+)</name>
        <dbReference type="ChEBI" id="CHEBI:18420"/>
    </ligand>
</feature>
<feature type="active site" evidence="11">
    <location>
        <position position="245"/>
    </location>
</feature>
<organism evidence="13 14">
    <name type="scientific">Aquariibacter albus</name>
    <dbReference type="NCBI Taxonomy" id="2759899"/>
    <lineage>
        <taxon>Bacteria</taxon>
        <taxon>Pseudomonadati</taxon>
        <taxon>Pseudomonadota</taxon>
        <taxon>Betaproteobacteria</taxon>
        <taxon>Burkholderiales</taxon>
        <taxon>Sphaerotilaceae</taxon>
        <taxon>Aquariibacter</taxon>
    </lineage>
</organism>
<keyword evidence="3 11" id="KW-0597">Phosphoprotein</keyword>
<dbReference type="InterPro" id="IPR002575">
    <property type="entry name" value="Aminoglycoside_PTrfase"/>
</dbReference>
<reference evidence="13 14" key="1">
    <citation type="submission" date="2020-08" db="EMBL/GenBank/DDBJ databases">
        <title>Aquariorum lacteus gen. nov., sp. nov., a new member of the family Comamonadaceae, isolated from freshwater aquarium.</title>
        <authorList>
            <person name="Chun S.-J."/>
        </authorList>
    </citation>
    <scope>NUCLEOTIDE SEQUENCE [LARGE SCALE GENOMIC DNA]</scope>
    <source>
        <strain evidence="13 14">SJAQ100</strain>
    </source>
</reference>
<evidence type="ECO:0000256" key="11">
    <source>
        <dbReference type="HAMAP-Rule" id="MF_01497"/>
    </source>
</evidence>
<dbReference type="HAMAP" id="MF_01497">
    <property type="entry name" value="SrkA_kinase"/>
    <property type="match status" value="1"/>
</dbReference>
<feature type="site" description="ATP" evidence="11">
    <location>
        <position position="41"/>
    </location>
</feature>
<dbReference type="EMBL" id="JACIVI010000003">
    <property type="protein sequence ID" value="MBB1162312.1"/>
    <property type="molecule type" value="Genomic_DNA"/>
</dbReference>
<evidence type="ECO:0000259" key="12">
    <source>
        <dbReference type="Pfam" id="PF01636"/>
    </source>
</evidence>
<dbReference type="AlphaFoldDB" id="A0A839HLV1"/>
<keyword evidence="6 11" id="KW-0547">Nucleotide-binding</keyword>
<dbReference type="Proteomes" id="UP000586093">
    <property type="component" value="Unassembled WGS sequence"/>
</dbReference>
<dbReference type="InterPro" id="IPR032882">
    <property type="entry name" value="SrkA/RdoA"/>
</dbReference>
<comment type="function">
    <text evidence="11">A protein kinase that phosphorylates Ser and Thr residues. Probably acts to suppress the effects of stress linked to accumulation of reactive oxygen species. Probably involved in the extracytoplasmic stress response.</text>
</comment>
<evidence type="ECO:0000256" key="6">
    <source>
        <dbReference type="ARBA" id="ARBA00022741"/>
    </source>
</evidence>
<keyword evidence="8 11" id="KW-0067">ATP-binding</keyword>
<dbReference type="GO" id="GO:0005737">
    <property type="term" value="C:cytoplasm"/>
    <property type="evidence" value="ECO:0007669"/>
    <property type="project" value="UniProtKB-SubCell"/>
</dbReference>
<keyword evidence="10 11" id="KW-0346">Stress response</keyword>
<evidence type="ECO:0000256" key="2">
    <source>
        <dbReference type="ARBA" id="ARBA00022527"/>
    </source>
</evidence>
<evidence type="ECO:0000256" key="3">
    <source>
        <dbReference type="ARBA" id="ARBA00022553"/>
    </source>
</evidence>
<comment type="catalytic activity">
    <reaction evidence="11">
        <text>L-threonyl-[protein] + ATP = O-phospho-L-threonyl-[protein] + ADP + H(+)</text>
        <dbReference type="Rhea" id="RHEA:46608"/>
        <dbReference type="Rhea" id="RHEA-COMP:11060"/>
        <dbReference type="Rhea" id="RHEA-COMP:11605"/>
        <dbReference type="ChEBI" id="CHEBI:15378"/>
        <dbReference type="ChEBI" id="CHEBI:30013"/>
        <dbReference type="ChEBI" id="CHEBI:30616"/>
        <dbReference type="ChEBI" id="CHEBI:61977"/>
        <dbReference type="ChEBI" id="CHEBI:456216"/>
        <dbReference type="EC" id="2.7.11.1"/>
    </reaction>
</comment>
<comment type="catalytic activity">
    <reaction evidence="11">
        <text>L-seryl-[protein] + ATP = O-phospho-L-seryl-[protein] + ADP + H(+)</text>
        <dbReference type="Rhea" id="RHEA:17989"/>
        <dbReference type="Rhea" id="RHEA-COMP:9863"/>
        <dbReference type="Rhea" id="RHEA-COMP:11604"/>
        <dbReference type="ChEBI" id="CHEBI:15378"/>
        <dbReference type="ChEBI" id="CHEBI:29999"/>
        <dbReference type="ChEBI" id="CHEBI:30616"/>
        <dbReference type="ChEBI" id="CHEBI:83421"/>
        <dbReference type="ChEBI" id="CHEBI:456216"/>
        <dbReference type="EC" id="2.7.11.1"/>
    </reaction>
</comment>
<protein>
    <recommendedName>
        <fullName evidence="11">Stress response kinase A</fullName>
        <ecNumber evidence="11">2.7.11.1</ecNumber>
    </recommendedName>
    <alternativeName>
        <fullName evidence="11">Serine/threonine-protein kinase SrkA</fullName>
    </alternativeName>
</protein>
<evidence type="ECO:0000256" key="7">
    <source>
        <dbReference type="ARBA" id="ARBA00022777"/>
    </source>
</evidence>
<evidence type="ECO:0000313" key="14">
    <source>
        <dbReference type="Proteomes" id="UP000586093"/>
    </source>
</evidence>
<evidence type="ECO:0000256" key="8">
    <source>
        <dbReference type="ARBA" id="ARBA00022840"/>
    </source>
</evidence>
<dbReference type="Gene3D" id="1.10.510.10">
    <property type="entry name" value="Transferase(Phosphotransferase) domain 1"/>
    <property type="match status" value="1"/>
</dbReference>
<dbReference type="PANTHER" id="PTHR39573">
    <property type="entry name" value="STRESS RESPONSE KINASE A"/>
    <property type="match status" value="1"/>
</dbReference>
<dbReference type="NCBIfam" id="NF008738">
    <property type="entry name" value="PRK11768.1"/>
    <property type="match status" value="1"/>
</dbReference>
<dbReference type="Gene3D" id="1.20.1270.170">
    <property type="match status" value="1"/>
</dbReference>
<evidence type="ECO:0000256" key="10">
    <source>
        <dbReference type="ARBA" id="ARBA00023016"/>
    </source>
</evidence>
<proteinExistence type="inferred from homology"/>
<accession>A0A839HLV1</accession>
<keyword evidence="4 11" id="KW-0808">Transferase</keyword>
<dbReference type="SUPFAM" id="SSF56112">
    <property type="entry name" value="Protein kinase-like (PK-like)"/>
    <property type="match status" value="1"/>
</dbReference>
<dbReference type="GO" id="GO:0004674">
    <property type="term" value="F:protein serine/threonine kinase activity"/>
    <property type="evidence" value="ECO:0007669"/>
    <property type="project" value="UniProtKB-UniRule"/>
</dbReference>
<comment type="cofactor">
    <cofactor evidence="11">
        <name>Mg(2+)</name>
        <dbReference type="ChEBI" id="CHEBI:18420"/>
    </cofactor>
</comment>
<evidence type="ECO:0000256" key="1">
    <source>
        <dbReference type="ARBA" id="ARBA00022490"/>
    </source>
</evidence>
<feature type="domain" description="Aminoglycoside phosphotransferase" evidence="12">
    <location>
        <begin position="39"/>
        <end position="293"/>
    </location>
</feature>
<dbReference type="GO" id="GO:0000287">
    <property type="term" value="F:magnesium ion binding"/>
    <property type="evidence" value="ECO:0007669"/>
    <property type="project" value="UniProtKB-UniRule"/>
</dbReference>
<keyword evidence="1 11" id="KW-0963">Cytoplasm</keyword>
<comment type="subunit">
    <text evidence="11">Monomer.</text>
</comment>
<gene>
    <name evidence="11" type="primary">srkA</name>
    <name evidence="13" type="ORF">H4F90_09995</name>
</gene>
<dbReference type="Gene3D" id="3.30.200.70">
    <property type="match status" value="1"/>
</dbReference>
<comment type="subcellular location">
    <subcellularLocation>
        <location evidence="11">Cytoplasm</location>
    </subcellularLocation>
</comment>
<comment type="caution">
    <text evidence="13">The sequence shown here is derived from an EMBL/GenBank/DDBJ whole genome shotgun (WGS) entry which is preliminary data.</text>
</comment>
<keyword evidence="7 11" id="KW-0418">Kinase</keyword>
<evidence type="ECO:0000256" key="5">
    <source>
        <dbReference type="ARBA" id="ARBA00022723"/>
    </source>
</evidence>
<dbReference type="PANTHER" id="PTHR39573:SF1">
    <property type="entry name" value="STRESS RESPONSE KINASE A"/>
    <property type="match status" value="1"/>
</dbReference>
<keyword evidence="2 11" id="KW-0723">Serine/threonine-protein kinase</keyword>
<feature type="binding site" evidence="11">
    <location>
        <position position="232"/>
    </location>
    <ligand>
        <name>Mg(2+)</name>
        <dbReference type="ChEBI" id="CHEBI:18420"/>
    </ligand>
</feature>
<dbReference type="Pfam" id="PF01636">
    <property type="entry name" value="APH"/>
    <property type="match status" value="1"/>
</dbReference>